<dbReference type="GeneID" id="54491130"/>
<dbReference type="EMBL" id="ML996576">
    <property type="protein sequence ID" value="KAF2756209.1"/>
    <property type="molecule type" value="Genomic_DNA"/>
</dbReference>
<dbReference type="OrthoDB" id="5423564at2759"/>
<evidence type="ECO:0000313" key="2">
    <source>
        <dbReference type="EMBL" id="KAF2756209.1"/>
    </source>
</evidence>
<feature type="region of interest" description="Disordered" evidence="1">
    <location>
        <begin position="1"/>
        <end position="28"/>
    </location>
</feature>
<protein>
    <submittedName>
        <fullName evidence="2">Uncharacterized protein</fullName>
    </submittedName>
</protein>
<proteinExistence type="predicted"/>
<gene>
    <name evidence="2" type="ORF">EJ05DRAFT_93613</name>
</gene>
<organism evidence="2 3">
    <name type="scientific">Pseudovirgaria hyperparasitica</name>
    <dbReference type="NCBI Taxonomy" id="470096"/>
    <lineage>
        <taxon>Eukaryota</taxon>
        <taxon>Fungi</taxon>
        <taxon>Dikarya</taxon>
        <taxon>Ascomycota</taxon>
        <taxon>Pezizomycotina</taxon>
        <taxon>Dothideomycetes</taxon>
        <taxon>Dothideomycetes incertae sedis</taxon>
        <taxon>Acrospermales</taxon>
        <taxon>Acrospermaceae</taxon>
        <taxon>Pseudovirgaria</taxon>
    </lineage>
</organism>
<evidence type="ECO:0000256" key="1">
    <source>
        <dbReference type="SAM" id="MobiDB-lite"/>
    </source>
</evidence>
<keyword evidence="3" id="KW-1185">Reference proteome</keyword>
<evidence type="ECO:0000313" key="3">
    <source>
        <dbReference type="Proteomes" id="UP000799437"/>
    </source>
</evidence>
<reference evidence="2" key="1">
    <citation type="journal article" date="2020" name="Stud. Mycol.">
        <title>101 Dothideomycetes genomes: a test case for predicting lifestyles and emergence of pathogens.</title>
        <authorList>
            <person name="Haridas S."/>
            <person name="Albert R."/>
            <person name="Binder M."/>
            <person name="Bloem J."/>
            <person name="Labutti K."/>
            <person name="Salamov A."/>
            <person name="Andreopoulos B."/>
            <person name="Baker S."/>
            <person name="Barry K."/>
            <person name="Bills G."/>
            <person name="Bluhm B."/>
            <person name="Cannon C."/>
            <person name="Castanera R."/>
            <person name="Culley D."/>
            <person name="Daum C."/>
            <person name="Ezra D."/>
            <person name="Gonzalez J."/>
            <person name="Henrissat B."/>
            <person name="Kuo A."/>
            <person name="Liang C."/>
            <person name="Lipzen A."/>
            <person name="Lutzoni F."/>
            <person name="Magnuson J."/>
            <person name="Mondo S."/>
            <person name="Nolan M."/>
            <person name="Ohm R."/>
            <person name="Pangilinan J."/>
            <person name="Park H.-J."/>
            <person name="Ramirez L."/>
            <person name="Alfaro M."/>
            <person name="Sun H."/>
            <person name="Tritt A."/>
            <person name="Yoshinaga Y."/>
            <person name="Zwiers L.-H."/>
            <person name="Turgeon B."/>
            <person name="Goodwin S."/>
            <person name="Spatafora J."/>
            <person name="Crous P."/>
            <person name="Grigoriev I."/>
        </authorList>
    </citation>
    <scope>NUCLEOTIDE SEQUENCE</scope>
    <source>
        <strain evidence="2">CBS 121739</strain>
    </source>
</reference>
<dbReference type="AlphaFoldDB" id="A0A6A6W267"/>
<name>A0A6A6W267_9PEZI</name>
<sequence>MPKHSNLTSPFEPTLDLRSPSKEHDRVRKHSVKYGKLRHMNHNQIIRPIDCPSHTSAMDTIQASTRSHTHNECLLDHPSDTLPEAVTKHMLWKQAQLLEHGSPNGGRRIKGKGWGPNNRKFMMLKGGVMTQSVSEARGDVFYQGEECEWDVDAEFRAAELELYGPRADQNSDSVWDMYSWTDDRGGGEGRGEMSRLVDWALAKSEEKKWRTVDREWSEVAESDVEDEILDGPSDDEMGWCSGNEWVVVES</sequence>
<dbReference type="RefSeq" id="XP_033598660.1">
    <property type="nucleotide sequence ID" value="XM_033750076.1"/>
</dbReference>
<dbReference type="Proteomes" id="UP000799437">
    <property type="component" value="Unassembled WGS sequence"/>
</dbReference>
<accession>A0A6A6W267</accession>
<feature type="compositionally biased region" description="Polar residues" evidence="1">
    <location>
        <begin position="1"/>
        <end position="11"/>
    </location>
</feature>